<dbReference type="EMBL" id="CAJMXA010003247">
    <property type="protein sequence ID" value="CAE6492656.1"/>
    <property type="molecule type" value="Genomic_DNA"/>
</dbReference>
<gene>
    <name evidence="2" type="ORF">RDB_LOCUS103248</name>
</gene>
<dbReference type="AlphaFoldDB" id="A0A8H3CPE9"/>
<reference evidence="2" key="1">
    <citation type="submission" date="2021-01" db="EMBL/GenBank/DDBJ databases">
        <authorList>
            <person name="Kaushik A."/>
        </authorList>
    </citation>
    <scope>NUCLEOTIDE SEQUENCE</scope>
    <source>
        <strain evidence="2">AG6-10EEA</strain>
    </source>
</reference>
<protein>
    <submittedName>
        <fullName evidence="2">Uncharacterized protein</fullName>
    </submittedName>
</protein>
<feature type="compositionally biased region" description="Basic and acidic residues" evidence="1">
    <location>
        <begin position="498"/>
        <end position="507"/>
    </location>
</feature>
<organism evidence="2 3">
    <name type="scientific">Rhizoctonia solani</name>
    <dbReference type="NCBI Taxonomy" id="456999"/>
    <lineage>
        <taxon>Eukaryota</taxon>
        <taxon>Fungi</taxon>
        <taxon>Dikarya</taxon>
        <taxon>Basidiomycota</taxon>
        <taxon>Agaricomycotina</taxon>
        <taxon>Agaricomycetes</taxon>
        <taxon>Cantharellales</taxon>
        <taxon>Ceratobasidiaceae</taxon>
        <taxon>Rhizoctonia</taxon>
    </lineage>
</organism>
<comment type="caution">
    <text evidence="2">The sequence shown here is derived from an EMBL/GenBank/DDBJ whole genome shotgun (WGS) entry which is preliminary data.</text>
</comment>
<evidence type="ECO:0000313" key="3">
    <source>
        <dbReference type="Proteomes" id="UP000663853"/>
    </source>
</evidence>
<name>A0A8H3CPE9_9AGAM</name>
<accession>A0A8H3CPE9</accession>
<feature type="region of interest" description="Disordered" evidence="1">
    <location>
        <begin position="81"/>
        <end position="101"/>
    </location>
</feature>
<feature type="region of interest" description="Disordered" evidence="1">
    <location>
        <begin position="489"/>
        <end position="513"/>
    </location>
</feature>
<proteinExistence type="predicted"/>
<evidence type="ECO:0000313" key="2">
    <source>
        <dbReference type="EMBL" id="CAE6492656.1"/>
    </source>
</evidence>
<evidence type="ECO:0000256" key="1">
    <source>
        <dbReference type="SAM" id="MobiDB-lite"/>
    </source>
</evidence>
<dbReference type="Proteomes" id="UP000663853">
    <property type="component" value="Unassembled WGS sequence"/>
</dbReference>
<sequence length="513" mass="55925">MAPATRKSRVLPAAELDPALSDLTVKATEFKSNDSASVVAVNPDSAQHASVVIPESEKHQVTTDPVPAPCSPVALTVVDSPSKPNAPVNKGKSRALADRPPTPFPALRLECGSPSPAPRARIIRPILELSEDSDKENAPPSEEFMRAKARANRDALYAEGRRSLGEAVEGTRQAGRSRRAASALSTGSINPFLVPTNNGVGSPVLDRAMNDLENSMKALRLGNPHTIEENCHWVQDGFKPTFTLRDKEDAVVQPEGFEPNAPAVIGWLGRVVSDGSIMSPDAGYNPNFEATNNPNRKWIVAVNQPSPEMRLPTAFYAAQMSGARSFVDNGRRSLDGQGLVDVGHSFFDSGIGGLRVRSPVFLPYHIPVLGSDDENDQAMTAEKEAGIPAEYRFATWRFASAAVKTAFKEVIEKGFEPQQLEVYDVRDRHIHINNAQGTLANSLVCVYCTMEKALFRGRAQPNGRAWQFYVNLVKVQVLKQPSAIPPVPRKRPMIKGYTADDEHERSAQKTRLV</sequence>